<evidence type="ECO:0000313" key="6">
    <source>
        <dbReference type="EMBL" id="UYP47687.1"/>
    </source>
</evidence>
<sequence length="205" mass="24145">MKKQIDDLDIEILKYLEDDARKSLKKLADELNKKTSTIYHRLQRLKSNNVILGYSIIFNPDFLNIEKIAIQKIKVKPLNISSLDDMFLKSFASFINNEFPQVLFIALSEDSKVIYLISIHTTAEDHEEFIAKLNDNPYIEDIDVEFLSQIIKGQKIFNFNEDWLKSLPKSTNKKKKKKSFDDEEDNEEERTIEIDLDEDFDELKF</sequence>
<evidence type="ECO:0000256" key="2">
    <source>
        <dbReference type="ARBA" id="ARBA00023125"/>
    </source>
</evidence>
<dbReference type="SUPFAM" id="SSF46785">
    <property type="entry name" value="Winged helix' DNA-binding domain"/>
    <property type="match status" value="1"/>
</dbReference>
<dbReference type="Pfam" id="PF13404">
    <property type="entry name" value="HTH_AsnC-type"/>
    <property type="match status" value="1"/>
</dbReference>
<name>A0ABY6HVY7_9ARCH</name>
<evidence type="ECO:0000256" key="3">
    <source>
        <dbReference type="ARBA" id="ARBA00023163"/>
    </source>
</evidence>
<dbReference type="EMBL" id="CP104013">
    <property type="protein sequence ID" value="UYP47687.1"/>
    <property type="molecule type" value="Genomic_DNA"/>
</dbReference>
<feature type="compositionally biased region" description="Acidic residues" evidence="4">
    <location>
        <begin position="181"/>
        <end position="193"/>
    </location>
</feature>
<evidence type="ECO:0000256" key="1">
    <source>
        <dbReference type="ARBA" id="ARBA00023015"/>
    </source>
</evidence>
<evidence type="ECO:0000259" key="5">
    <source>
        <dbReference type="PROSITE" id="PS50956"/>
    </source>
</evidence>
<dbReference type="PANTHER" id="PTHR30154">
    <property type="entry name" value="LEUCINE-RESPONSIVE REGULATORY PROTEIN"/>
    <property type="match status" value="1"/>
</dbReference>
<dbReference type="InterPro" id="IPR036390">
    <property type="entry name" value="WH_DNA-bd_sf"/>
</dbReference>
<protein>
    <recommendedName>
        <fullName evidence="5">HTH asnC-type domain-containing protein</fullName>
    </recommendedName>
</protein>
<keyword evidence="3" id="KW-0804">Transcription</keyword>
<evidence type="ECO:0000313" key="7">
    <source>
        <dbReference type="Proteomes" id="UP001208689"/>
    </source>
</evidence>
<organism evidence="6 7">
    <name type="scientific">Candidatus Lokiarchaeum ossiferum</name>
    <dbReference type="NCBI Taxonomy" id="2951803"/>
    <lineage>
        <taxon>Archaea</taxon>
        <taxon>Promethearchaeati</taxon>
        <taxon>Promethearchaeota</taxon>
        <taxon>Promethearchaeia</taxon>
        <taxon>Promethearchaeales</taxon>
        <taxon>Promethearchaeaceae</taxon>
        <taxon>Candidatus Lokiarchaeum</taxon>
    </lineage>
</organism>
<dbReference type="SMART" id="SM00344">
    <property type="entry name" value="HTH_ASNC"/>
    <property type="match status" value="1"/>
</dbReference>
<feature type="region of interest" description="Disordered" evidence="4">
    <location>
        <begin position="170"/>
        <end position="193"/>
    </location>
</feature>
<keyword evidence="1" id="KW-0805">Transcription regulation</keyword>
<accession>A0ABY6HVY7</accession>
<dbReference type="InterPro" id="IPR019888">
    <property type="entry name" value="Tscrpt_reg_AsnC-like"/>
</dbReference>
<dbReference type="PROSITE" id="PS50956">
    <property type="entry name" value="HTH_ASNC_2"/>
    <property type="match status" value="1"/>
</dbReference>
<dbReference type="PANTHER" id="PTHR30154:SF34">
    <property type="entry name" value="TRANSCRIPTIONAL REGULATOR AZLB"/>
    <property type="match status" value="1"/>
</dbReference>
<dbReference type="PRINTS" id="PR00033">
    <property type="entry name" value="HTHASNC"/>
</dbReference>
<keyword evidence="2" id="KW-0238">DNA-binding</keyword>
<feature type="domain" description="HTH asnC-type" evidence="5">
    <location>
        <begin position="5"/>
        <end position="66"/>
    </location>
</feature>
<proteinExistence type="predicted"/>
<dbReference type="Gene3D" id="1.10.10.10">
    <property type="entry name" value="Winged helix-like DNA-binding domain superfamily/Winged helix DNA-binding domain"/>
    <property type="match status" value="1"/>
</dbReference>
<gene>
    <name evidence="6" type="ORF">NEF87_003972</name>
</gene>
<reference evidence="6" key="1">
    <citation type="submission" date="2022-09" db="EMBL/GenBank/DDBJ databases">
        <title>Actin cytoskeleton and complex cell architecture in an #Asgard archaeon.</title>
        <authorList>
            <person name="Ponce Toledo R.I."/>
            <person name="Schleper C."/>
            <person name="Rodrigues Oliveira T."/>
            <person name="Wollweber F."/>
            <person name="Xu J."/>
            <person name="Rittmann S."/>
            <person name="Klingl A."/>
            <person name="Pilhofer M."/>
        </authorList>
    </citation>
    <scope>NUCLEOTIDE SEQUENCE</scope>
    <source>
        <strain evidence="6">B-35</strain>
    </source>
</reference>
<keyword evidence="7" id="KW-1185">Reference proteome</keyword>
<dbReference type="InterPro" id="IPR000485">
    <property type="entry name" value="AsnC-type_HTH_dom"/>
</dbReference>
<dbReference type="InterPro" id="IPR036388">
    <property type="entry name" value="WH-like_DNA-bd_sf"/>
</dbReference>
<evidence type="ECO:0000256" key="4">
    <source>
        <dbReference type="SAM" id="MobiDB-lite"/>
    </source>
</evidence>
<dbReference type="Proteomes" id="UP001208689">
    <property type="component" value="Chromosome"/>
</dbReference>